<accession>A0A8H8CZQ3</accession>
<evidence type="ECO:0000313" key="1">
    <source>
        <dbReference type="EMBL" id="KAG5295637.1"/>
    </source>
</evidence>
<evidence type="ECO:0000313" key="2">
    <source>
        <dbReference type="Proteomes" id="UP000670092"/>
    </source>
</evidence>
<organism evidence="1 2">
    <name type="scientific">Ajellomyces capsulatus</name>
    <name type="common">Darling's disease fungus</name>
    <name type="synonym">Histoplasma capsulatum</name>
    <dbReference type="NCBI Taxonomy" id="5037"/>
    <lineage>
        <taxon>Eukaryota</taxon>
        <taxon>Fungi</taxon>
        <taxon>Dikarya</taxon>
        <taxon>Ascomycota</taxon>
        <taxon>Pezizomycotina</taxon>
        <taxon>Eurotiomycetes</taxon>
        <taxon>Eurotiomycetidae</taxon>
        <taxon>Onygenales</taxon>
        <taxon>Ajellomycetaceae</taxon>
        <taxon>Histoplasma</taxon>
    </lineage>
</organism>
<dbReference type="AlphaFoldDB" id="A0A8H8CZQ3"/>
<reference evidence="1 2" key="1">
    <citation type="submission" date="2021-01" db="EMBL/GenBank/DDBJ databases">
        <title>Chromosome-level genome assembly of a human fungal pathogen reveals clustering of transcriptionally co-regulated genes.</title>
        <authorList>
            <person name="Voorhies M."/>
            <person name="Cohen S."/>
            <person name="Shea T.P."/>
            <person name="Petrus S."/>
            <person name="Munoz J.F."/>
            <person name="Poplawski S."/>
            <person name="Goldman W.E."/>
            <person name="Michael T."/>
            <person name="Cuomo C.A."/>
            <person name="Sil A."/>
            <person name="Beyhan S."/>
        </authorList>
    </citation>
    <scope>NUCLEOTIDE SEQUENCE [LARGE SCALE GENOMIC DNA]</scope>
    <source>
        <strain evidence="1 2">G184AR</strain>
    </source>
</reference>
<dbReference type="EMBL" id="JAEVHI010000003">
    <property type="protein sequence ID" value="KAG5295637.1"/>
    <property type="molecule type" value="Genomic_DNA"/>
</dbReference>
<proteinExistence type="predicted"/>
<dbReference type="Proteomes" id="UP000670092">
    <property type="component" value="Unassembled WGS sequence"/>
</dbReference>
<name>A0A8H8CZQ3_AJECA</name>
<gene>
    <name evidence="1" type="ORF">I7I52_05979</name>
</gene>
<protein>
    <submittedName>
        <fullName evidence="1">Uncharacterized protein</fullName>
    </submittedName>
</protein>
<sequence length="131" mass="14901">MITMSQKRCADEIVRPHYSLSYPQKITQLATPDESLPESHPPPPPRPSTLIDFAVFILAKLERIHAINFAFSPPQLNHYKHNMVPFPIFLYSSSFVALIIVIQRRCCSHPPPPTQAYRFVNNNGTEESFPG</sequence>
<comment type="caution">
    <text evidence="1">The sequence shown here is derived from an EMBL/GenBank/DDBJ whole genome shotgun (WGS) entry which is preliminary data.</text>
</comment>
<dbReference type="VEuPathDB" id="FungiDB:I7I52_05979"/>